<dbReference type="SUPFAM" id="SSF103473">
    <property type="entry name" value="MFS general substrate transporter"/>
    <property type="match status" value="1"/>
</dbReference>
<dbReference type="PANTHER" id="PTHR43791">
    <property type="entry name" value="PERMEASE-RELATED"/>
    <property type="match status" value="1"/>
</dbReference>
<dbReference type="InterPro" id="IPR036259">
    <property type="entry name" value="MFS_trans_sf"/>
</dbReference>
<evidence type="ECO:0000256" key="4">
    <source>
        <dbReference type="ARBA" id="ARBA00022737"/>
    </source>
</evidence>
<keyword evidence="14" id="KW-1185">Reference proteome</keyword>
<keyword evidence="6 12" id="KW-1133">Transmembrane helix</keyword>
<evidence type="ECO:0000256" key="9">
    <source>
        <dbReference type="ARBA" id="ARBA00023180"/>
    </source>
</evidence>
<comment type="caution">
    <text evidence="13">The sequence shown here is derived from an EMBL/GenBank/DDBJ whole genome shotgun (WGS) entry which is preliminary data.</text>
</comment>
<evidence type="ECO:0000256" key="1">
    <source>
        <dbReference type="ARBA" id="ARBA00004448"/>
    </source>
</evidence>
<dbReference type="InterPro" id="IPR023395">
    <property type="entry name" value="MCP_dom_sf"/>
</dbReference>
<evidence type="ECO:0008006" key="15">
    <source>
        <dbReference type="Google" id="ProtNLM"/>
    </source>
</evidence>
<dbReference type="InterPro" id="IPR002067">
    <property type="entry name" value="MCP"/>
</dbReference>
<dbReference type="AlphaFoldDB" id="A0A3M2RM94"/>
<dbReference type="PROSITE" id="PS50920">
    <property type="entry name" value="SOLCAR"/>
    <property type="match status" value="3"/>
</dbReference>
<evidence type="ECO:0000256" key="2">
    <source>
        <dbReference type="ARBA" id="ARBA00022448"/>
    </source>
</evidence>
<evidence type="ECO:0000256" key="3">
    <source>
        <dbReference type="ARBA" id="ARBA00022692"/>
    </source>
</evidence>
<evidence type="ECO:0000256" key="12">
    <source>
        <dbReference type="SAM" id="Phobius"/>
    </source>
</evidence>
<evidence type="ECO:0000313" key="13">
    <source>
        <dbReference type="EMBL" id="RMJ06463.1"/>
    </source>
</evidence>
<evidence type="ECO:0000313" key="14">
    <source>
        <dbReference type="Proteomes" id="UP000277212"/>
    </source>
</evidence>
<proteinExistence type="predicted"/>
<feature type="repeat" description="Solcar" evidence="10">
    <location>
        <begin position="132"/>
        <end position="221"/>
    </location>
</feature>
<evidence type="ECO:0000256" key="5">
    <source>
        <dbReference type="ARBA" id="ARBA00022792"/>
    </source>
</evidence>
<keyword evidence="5" id="KW-0999">Mitochondrion inner membrane</keyword>
<feature type="repeat" description="Solcar" evidence="10">
    <location>
        <begin position="32"/>
        <end position="124"/>
    </location>
</feature>
<organism evidence="13 14">
    <name type="scientific">Fusarium kuroshium</name>
    <dbReference type="NCBI Taxonomy" id="2010991"/>
    <lineage>
        <taxon>Eukaryota</taxon>
        <taxon>Fungi</taxon>
        <taxon>Dikarya</taxon>
        <taxon>Ascomycota</taxon>
        <taxon>Pezizomycotina</taxon>
        <taxon>Sordariomycetes</taxon>
        <taxon>Hypocreomycetidae</taxon>
        <taxon>Hypocreales</taxon>
        <taxon>Nectriaceae</taxon>
        <taxon>Fusarium</taxon>
        <taxon>Fusarium solani species complex</taxon>
    </lineage>
</organism>
<feature type="compositionally biased region" description="Polar residues" evidence="11">
    <location>
        <begin position="362"/>
        <end position="376"/>
    </location>
</feature>
<dbReference type="GO" id="GO:0005743">
    <property type="term" value="C:mitochondrial inner membrane"/>
    <property type="evidence" value="ECO:0007669"/>
    <property type="project" value="UniProtKB-SubCell"/>
</dbReference>
<feature type="region of interest" description="Disordered" evidence="11">
    <location>
        <begin position="362"/>
        <end position="386"/>
    </location>
</feature>
<keyword evidence="4" id="KW-0677">Repeat</keyword>
<keyword evidence="9" id="KW-0325">Glycoprotein</keyword>
<dbReference type="PRINTS" id="PR00926">
    <property type="entry name" value="MITOCARRIER"/>
</dbReference>
<evidence type="ECO:0000256" key="7">
    <source>
        <dbReference type="ARBA" id="ARBA00023128"/>
    </source>
</evidence>
<dbReference type="Pfam" id="PF07690">
    <property type="entry name" value="MFS_1"/>
    <property type="match status" value="1"/>
</dbReference>
<accession>A0A3M2RM94</accession>
<dbReference type="InterPro" id="IPR018108">
    <property type="entry name" value="MCP_transmembrane"/>
</dbReference>
<feature type="transmembrane region" description="Helical" evidence="12">
    <location>
        <begin position="670"/>
        <end position="688"/>
    </location>
</feature>
<sequence>MAAVAKSDMASALLLKQQTPPSTKTTNRRQLVTPGVSLVAGAVAGGIEATITYPFEFAKTLAQLSSRQASGSSAKVSSSPFALISRTVRHGGFGAIYTGCTSLIVGTACKAGVRFVSFDAIKNQLADSNSKLSPGHAILAGMIAGAVESVTVVTPTERIKTALIDEATSGNRRLNNGLQALRVTVAERGIRELYRGLASTTMKQSATSGVRMGSYNILKDLVPSDKKGQAVTFGIGAVAGVITVYATQPFDTIKTRTQGAKGATTVEAFRQVVTDGGIRGLWSGSSMRLGRLILSGGIVFTAPQVARLIFSDKIPVAPNLSDPNLISRIPAVESSDRSALPGPLLQGLNTHTQPLLQLQSRDANQSISAMSESKTPVQPHDDDRGDNVSIEKAQEAQYVENATARDVRIAPEEIQARFELLRHLSADQMETLNKSVRSKIDWHMMPWVTLMFLMNYLDRINVSNARLAGLQEDLNMSDTVWNTGISTFYVGYLIGQLPGNLIMAKTNPRYFLPIIMLMWSAGTICMPAMTNGVGFCMVRFFIGLTEAPFFPGLTLMTSSWYTKEESPLRMAIWHAGNTISNIISGFLAAGILENMDEEEREMAQYRILVSNGGIDEGVGGTWDGLKDAVKDPFTWFFCLMHFSLVTAQSFKDFLPSIMDTFGFNRMTTYLIQAPPYAIAYISACLLAWSCGHFMESTWHIIIPIIFAAGGCGILIGTINVAARYVGIVLLVTGTYNGLNLQLSWETTVVPAPRAKKAALIAIANCISQVSHWFTPYFYPTSQEPFYRLAGGVLLIGCALTIVSAVLVRWRAKKLNKKLDEMEQWSENSGVERGWRYKY</sequence>
<dbReference type="Proteomes" id="UP000277212">
    <property type="component" value="Unassembled WGS sequence"/>
</dbReference>
<dbReference type="GO" id="GO:0022857">
    <property type="term" value="F:transmembrane transporter activity"/>
    <property type="evidence" value="ECO:0007669"/>
    <property type="project" value="InterPro"/>
</dbReference>
<evidence type="ECO:0000256" key="6">
    <source>
        <dbReference type="ARBA" id="ARBA00022989"/>
    </source>
</evidence>
<keyword evidence="2" id="KW-0813">Transport</keyword>
<dbReference type="Gene3D" id="1.20.1250.20">
    <property type="entry name" value="MFS general substrate transporter like domains"/>
    <property type="match status" value="2"/>
</dbReference>
<keyword evidence="3 10" id="KW-0812">Transmembrane</keyword>
<feature type="transmembrane region" description="Helical" evidence="12">
    <location>
        <begin position="700"/>
        <end position="718"/>
    </location>
</feature>
<feature type="transmembrane region" description="Helical" evidence="12">
    <location>
        <begin position="510"/>
        <end position="528"/>
    </location>
</feature>
<feature type="transmembrane region" description="Helical" evidence="12">
    <location>
        <begin position="633"/>
        <end position="650"/>
    </location>
</feature>
<protein>
    <recommendedName>
        <fullName evidence="15">Major facilitator superfamily (MFS) profile domain-containing protein</fullName>
    </recommendedName>
</protein>
<keyword evidence="8 10" id="KW-0472">Membrane</keyword>
<name>A0A3M2RM94_9HYPO</name>
<gene>
    <name evidence="13" type="ORF">CDV36_013942</name>
</gene>
<dbReference type="STRING" id="2010991.A0A3M2RM94"/>
<feature type="transmembrane region" description="Helical" evidence="12">
    <location>
        <begin position="572"/>
        <end position="592"/>
    </location>
</feature>
<dbReference type="InterPro" id="IPR011701">
    <property type="entry name" value="MFS"/>
</dbReference>
<feature type="transmembrane region" description="Helical" evidence="12">
    <location>
        <begin position="785"/>
        <end position="807"/>
    </location>
</feature>
<feature type="repeat" description="Solcar" evidence="10">
    <location>
        <begin position="227"/>
        <end position="309"/>
    </location>
</feature>
<evidence type="ECO:0000256" key="8">
    <source>
        <dbReference type="ARBA" id="ARBA00023136"/>
    </source>
</evidence>
<dbReference type="Gene3D" id="1.50.40.10">
    <property type="entry name" value="Mitochondrial carrier domain"/>
    <property type="match status" value="1"/>
</dbReference>
<dbReference type="Pfam" id="PF00153">
    <property type="entry name" value="Mito_carr"/>
    <property type="match status" value="3"/>
</dbReference>
<reference evidence="13 14" key="1">
    <citation type="submission" date="2017-06" db="EMBL/GenBank/DDBJ databases">
        <title>Comparative genomic analysis of Ambrosia Fusariam Clade fungi.</title>
        <authorList>
            <person name="Stajich J.E."/>
            <person name="Carrillo J."/>
            <person name="Kijimoto T."/>
            <person name="Eskalen A."/>
            <person name="O'Donnell K."/>
            <person name="Kasson M."/>
        </authorList>
    </citation>
    <scope>NUCLEOTIDE SEQUENCE [LARGE SCALE GENOMIC DNA]</scope>
    <source>
        <strain evidence="13">UCR3666</strain>
    </source>
</reference>
<keyword evidence="7" id="KW-0496">Mitochondrion</keyword>
<evidence type="ECO:0000256" key="10">
    <source>
        <dbReference type="PROSITE-ProRule" id="PRU00282"/>
    </source>
</evidence>
<dbReference type="OrthoDB" id="2250022at2759"/>
<dbReference type="EMBL" id="NKUJ01000413">
    <property type="protein sequence ID" value="RMJ06463.1"/>
    <property type="molecule type" value="Genomic_DNA"/>
</dbReference>
<dbReference type="SUPFAM" id="SSF103506">
    <property type="entry name" value="Mitochondrial carrier"/>
    <property type="match status" value="1"/>
</dbReference>
<feature type="transmembrane region" description="Helical" evidence="12">
    <location>
        <begin position="540"/>
        <end position="560"/>
    </location>
</feature>
<comment type="subcellular location">
    <subcellularLocation>
        <location evidence="1">Mitochondrion inner membrane</location>
        <topology evidence="1">Multi-pass membrane protein</topology>
    </subcellularLocation>
</comment>
<dbReference type="PANTHER" id="PTHR43791:SF13">
    <property type="entry name" value="MAJOR FACILITATOR SUPERFAMILY (MFS) PROFILE DOMAIN-CONTAINING PROTEIN"/>
    <property type="match status" value="1"/>
</dbReference>
<evidence type="ECO:0000256" key="11">
    <source>
        <dbReference type="SAM" id="MobiDB-lite"/>
    </source>
</evidence>